<dbReference type="SMART" id="SM00239">
    <property type="entry name" value="C2"/>
    <property type="match status" value="1"/>
</dbReference>
<evidence type="ECO:0000256" key="8">
    <source>
        <dbReference type="ARBA" id="ARBA00023055"/>
    </source>
</evidence>
<name>A0AA36ITI5_9DINO</name>
<dbReference type="GO" id="GO:0012505">
    <property type="term" value="C:endomembrane system"/>
    <property type="evidence" value="ECO:0007669"/>
    <property type="project" value="UniProtKB-ARBA"/>
</dbReference>
<dbReference type="CDD" id="cd21670">
    <property type="entry name" value="SMP_ESyt"/>
    <property type="match status" value="1"/>
</dbReference>
<dbReference type="Proteomes" id="UP001178507">
    <property type="component" value="Unassembled WGS sequence"/>
</dbReference>
<evidence type="ECO:0000256" key="3">
    <source>
        <dbReference type="ARBA" id="ARBA00022692"/>
    </source>
</evidence>
<evidence type="ECO:0000313" key="14">
    <source>
        <dbReference type="EMBL" id="CAJ1392443.1"/>
    </source>
</evidence>
<evidence type="ECO:0000256" key="11">
    <source>
        <dbReference type="SAM" id="MobiDB-lite"/>
    </source>
</evidence>
<keyword evidence="3" id="KW-0812">Transmembrane</keyword>
<dbReference type="PROSITE" id="PS50004">
    <property type="entry name" value="C2"/>
    <property type="match status" value="1"/>
</dbReference>
<accession>A0AA36ITI5</accession>
<keyword evidence="7" id="KW-1133">Transmembrane helix</keyword>
<evidence type="ECO:0000256" key="7">
    <source>
        <dbReference type="ARBA" id="ARBA00022989"/>
    </source>
</evidence>
<evidence type="ECO:0000313" key="15">
    <source>
        <dbReference type="Proteomes" id="UP001178507"/>
    </source>
</evidence>
<dbReference type="Pfam" id="PF00168">
    <property type="entry name" value="C2"/>
    <property type="match status" value="1"/>
</dbReference>
<evidence type="ECO:0000256" key="1">
    <source>
        <dbReference type="ARBA" id="ARBA00004370"/>
    </source>
</evidence>
<dbReference type="SUPFAM" id="SSF49562">
    <property type="entry name" value="C2 domain (Calcium/lipid-binding domain, CaLB)"/>
    <property type="match status" value="1"/>
</dbReference>
<dbReference type="InterPro" id="IPR000008">
    <property type="entry name" value="C2_dom"/>
</dbReference>
<dbReference type="AlphaFoldDB" id="A0AA36ITI5"/>
<dbReference type="GO" id="GO:0008289">
    <property type="term" value="F:lipid binding"/>
    <property type="evidence" value="ECO:0007669"/>
    <property type="project" value="UniProtKB-KW"/>
</dbReference>
<evidence type="ECO:0000256" key="4">
    <source>
        <dbReference type="ARBA" id="ARBA00022723"/>
    </source>
</evidence>
<dbReference type="GO" id="GO:0046872">
    <property type="term" value="F:metal ion binding"/>
    <property type="evidence" value="ECO:0007669"/>
    <property type="project" value="UniProtKB-KW"/>
</dbReference>
<evidence type="ECO:0000256" key="9">
    <source>
        <dbReference type="ARBA" id="ARBA00023121"/>
    </source>
</evidence>
<dbReference type="InterPro" id="IPR035892">
    <property type="entry name" value="C2_domain_sf"/>
</dbReference>
<evidence type="ECO:0000259" key="12">
    <source>
        <dbReference type="PROSITE" id="PS50004"/>
    </source>
</evidence>
<dbReference type="PROSITE" id="PS51847">
    <property type="entry name" value="SMP"/>
    <property type="match status" value="1"/>
</dbReference>
<evidence type="ECO:0000256" key="2">
    <source>
        <dbReference type="ARBA" id="ARBA00022448"/>
    </source>
</evidence>
<dbReference type="GO" id="GO:0006869">
    <property type="term" value="P:lipid transport"/>
    <property type="evidence" value="ECO:0007669"/>
    <property type="project" value="UniProtKB-KW"/>
</dbReference>
<evidence type="ECO:0000256" key="10">
    <source>
        <dbReference type="ARBA" id="ARBA00023136"/>
    </source>
</evidence>
<keyword evidence="15" id="KW-1185">Reference proteome</keyword>
<keyword evidence="4" id="KW-0479">Metal-binding</keyword>
<keyword evidence="2" id="KW-0813">Transport</keyword>
<feature type="region of interest" description="Disordered" evidence="11">
    <location>
        <begin position="209"/>
        <end position="234"/>
    </location>
</feature>
<dbReference type="GO" id="GO:0005737">
    <property type="term" value="C:cytoplasm"/>
    <property type="evidence" value="ECO:0007669"/>
    <property type="project" value="UniProtKB-ARBA"/>
</dbReference>
<dbReference type="InterPro" id="IPR051634">
    <property type="entry name" value="Extended_Synaptotagmin"/>
</dbReference>
<keyword evidence="9" id="KW-0446">Lipid-binding</keyword>
<dbReference type="EMBL" id="CAUJNA010002335">
    <property type="protein sequence ID" value="CAJ1392443.1"/>
    <property type="molecule type" value="Genomic_DNA"/>
</dbReference>
<keyword evidence="5" id="KW-0677">Repeat</keyword>
<protein>
    <submittedName>
        <fullName evidence="14">Uncharacterized protein</fullName>
    </submittedName>
</protein>
<evidence type="ECO:0000259" key="13">
    <source>
        <dbReference type="PROSITE" id="PS51847"/>
    </source>
</evidence>
<feature type="domain" description="SMP-LTD" evidence="13">
    <location>
        <begin position="320"/>
        <end position="497"/>
    </location>
</feature>
<dbReference type="GO" id="GO:0016020">
    <property type="term" value="C:membrane"/>
    <property type="evidence" value="ECO:0007669"/>
    <property type="project" value="UniProtKB-SubCell"/>
</dbReference>
<dbReference type="InterPro" id="IPR031468">
    <property type="entry name" value="SMP_LBD"/>
</dbReference>
<organism evidence="14 15">
    <name type="scientific">Effrenium voratum</name>
    <dbReference type="NCBI Taxonomy" id="2562239"/>
    <lineage>
        <taxon>Eukaryota</taxon>
        <taxon>Sar</taxon>
        <taxon>Alveolata</taxon>
        <taxon>Dinophyceae</taxon>
        <taxon>Suessiales</taxon>
        <taxon>Symbiodiniaceae</taxon>
        <taxon>Effrenium</taxon>
    </lineage>
</organism>
<keyword evidence="8" id="KW-0445">Lipid transport</keyword>
<comment type="subcellular location">
    <subcellularLocation>
        <location evidence="1">Membrane</location>
    </subcellularLocation>
</comment>
<evidence type="ECO:0000256" key="6">
    <source>
        <dbReference type="ARBA" id="ARBA00022837"/>
    </source>
</evidence>
<feature type="domain" description="C2" evidence="12">
    <location>
        <begin position="499"/>
        <end position="621"/>
    </location>
</feature>
<dbReference type="InterPro" id="IPR039010">
    <property type="entry name" value="Synaptotagmin_SMP"/>
</dbReference>
<sequence>MAAPLLLVYGNLPFLQQRAERQRQAAAKRAPATAHVAGFEIVNFGQMPDVLERPFPTMLLLFHPATYASKVFLPALRDLEGLLRAHHLPVSVAALDLTAEPQPPKDFLWEYPAAVTPHLQMVLPRSMDGEAGVQDYEGQWSGRALAGAACRLAGPQAELPAEDLQHLELGIQRLRDLLFELLFLEEPKQEAQGWRQWFRREVPQMEAQRRQAVQEAEKSIDIGQGPGPNGRREGNYSMSFQPCLTFEAQNQAGTTSRTSRHQRRRSSRDSAMASWAAFGCGCGLGSLFTLRAVKQRHEEQLEKAATRASSLATQLEGETVEEECQWLHSLLLILWPRIDRFLKVVVEEQVIPEIDKALPKMLKGAVSFPKVHLGQAVPHFRDICLKERSDGAIMLKVNIELASDMDVQIKAMKVPLGVRHLSLSGELNVRFHPVATAPPFFAGVGAFFIEPPKLDMDFTGAADFVDMPLIRDVVHSTIMGILNAQVVLPARIAIDLNQDDDTDQADLNFPEPLGVLRVLLRRGKDLRAADVGFTGGRSSDPYVVMEVGQARWQSPVVEKSLNPVWEHHNVADFLVYEQRQKLHFRVFDKDQYSADDLIGAAHSVLPPFMEAMSPKDFEIPLDYQGEGAGSLGVSARWLGVASRPPKAISSAVARGPSQLVLAVKLLGVTDLPKSHKPPFTVRVEVPNCGVQMISRKSTPPSNIKPVAQEVADIARRLSRSKHSTEQICEITGLEPHAVKLAVAHSSPDFAEARRESMAEMSITHPEFNQVLHLPLPWTETVAKATVSLKLIDRTEKPIGKPLVLRLADAAERPLEGGYDLSSGGTLNAKLSTLWLKVPSAS</sequence>
<gene>
    <name evidence="14" type="ORF">EVOR1521_LOCUS17534</name>
</gene>
<proteinExistence type="predicted"/>
<dbReference type="PANTHER" id="PTHR45761:SF1">
    <property type="entry name" value="EXTENDED SYNAPTOTAGMIN-LIKE PROTEIN 2, ISOFORM C"/>
    <property type="match status" value="1"/>
</dbReference>
<dbReference type="Pfam" id="PF17047">
    <property type="entry name" value="SMP_LBD"/>
    <property type="match status" value="1"/>
</dbReference>
<dbReference type="Gene3D" id="2.60.40.150">
    <property type="entry name" value="C2 domain"/>
    <property type="match status" value="1"/>
</dbReference>
<keyword evidence="10" id="KW-0472">Membrane</keyword>
<comment type="caution">
    <text evidence="14">The sequence shown here is derived from an EMBL/GenBank/DDBJ whole genome shotgun (WGS) entry which is preliminary data.</text>
</comment>
<dbReference type="PANTHER" id="PTHR45761">
    <property type="entry name" value="EXTENDED SYNAPTOTAGMIN-LIKE PROTEIN 2, ISOFORM C"/>
    <property type="match status" value="1"/>
</dbReference>
<reference evidence="14" key="1">
    <citation type="submission" date="2023-08" db="EMBL/GenBank/DDBJ databases">
        <authorList>
            <person name="Chen Y."/>
            <person name="Shah S."/>
            <person name="Dougan E. K."/>
            <person name="Thang M."/>
            <person name="Chan C."/>
        </authorList>
    </citation>
    <scope>NUCLEOTIDE SEQUENCE</scope>
</reference>
<keyword evidence="6" id="KW-0106">Calcium</keyword>
<evidence type="ECO:0000256" key="5">
    <source>
        <dbReference type="ARBA" id="ARBA00022737"/>
    </source>
</evidence>